<evidence type="ECO:0000256" key="2">
    <source>
        <dbReference type="ARBA" id="ARBA00001835"/>
    </source>
</evidence>
<organism evidence="14 15">
    <name type="scientific">Candidatus Methanomassiliicoccus intestinalis</name>
    <dbReference type="NCBI Taxonomy" id="1406512"/>
    <lineage>
        <taxon>Archaea</taxon>
        <taxon>Methanobacteriati</taxon>
        <taxon>Thermoplasmatota</taxon>
        <taxon>Thermoplasmata</taxon>
        <taxon>Methanomassiliicoccales</taxon>
        <taxon>Methanomassiliicoccaceae</taxon>
        <taxon>Methanomassiliicoccus</taxon>
    </lineage>
</organism>
<reference evidence="14" key="1">
    <citation type="submission" date="2016-03" db="EMBL/GenBank/DDBJ databases">
        <authorList>
            <person name="Borrel G."/>
            <person name="Mccann A."/>
            <person name="O'Toole P.W."/>
        </authorList>
    </citation>
    <scope>NUCLEOTIDE SEQUENCE</scope>
    <source>
        <strain evidence="14">183</strain>
    </source>
</reference>
<keyword evidence="6" id="KW-0808">Transferase</keyword>
<keyword evidence="7" id="KW-0540">Nuclease</keyword>
<dbReference type="GO" id="GO:0005737">
    <property type="term" value="C:cytoplasm"/>
    <property type="evidence" value="ECO:0007669"/>
    <property type="project" value="UniProtKB-SubCell"/>
</dbReference>
<evidence type="ECO:0000256" key="1">
    <source>
        <dbReference type="ARBA" id="ARBA00001286"/>
    </source>
</evidence>
<dbReference type="InterPro" id="IPR036388">
    <property type="entry name" value="WH-like_DNA-bd_sf"/>
</dbReference>
<dbReference type="PANTHER" id="PTHR28511">
    <property type="entry name" value="ENDONUCLEASE V"/>
    <property type="match status" value="1"/>
</dbReference>
<evidence type="ECO:0000256" key="6">
    <source>
        <dbReference type="ARBA" id="ARBA00022679"/>
    </source>
</evidence>
<dbReference type="Gene3D" id="3.30.2170.10">
    <property type="entry name" value="archaeoglobus fulgidus dsm 4304 superfamily"/>
    <property type="match status" value="1"/>
</dbReference>
<dbReference type="Pfam" id="PF04493">
    <property type="entry name" value="Endonuclease_5"/>
    <property type="match status" value="1"/>
</dbReference>
<keyword evidence="9" id="KW-0227">DNA damage</keyword>
<dbReference type="GO" id="GO:0003727">
    <property type="term" value="F:single-stranded RNA binding"/>
    <property type="evidence" value="ECO:0007669"/>
    <property type="project" value="TreeGrafter"/>
</dbReference>
<evidence type="ECO:0000313" key="15">
    <source>
        <dbReference type="Proteomes" id="UP000752814"/>
    </source>
</evidence>
<sequence>MLGKVSVGALMLESPDVVSLVYEATSQIPKGMVSTYGDIAKALGDVRASRAVGEILSKNPTPIVVPCHRVVYSDGKVGWYSGKGKNSDKKITLLESEGVEIKNGSIENFSSVRFAEFNIPNVLKQLRDEQEEIREHVVEEDDFGVLRHVVGLDVSYIGERSFGVAAVYSLENNELVEIKKVECSVRFPYIPTYLSYREAPVFSKLIDVKDAIYLVDGHGLLHPRAGIASHLGVLCNVPTIGAAKSLLYGHVESPESNRSEITIDGKISGIALKEGRSATYVSVGHRVSLNTATELCIRFLCHGIPLPLRTAHNEATLARKRAT</sequence>
<evidence type="ECO:0000256" key="10">
    <source>
        <dbReference type="ARBA" id="ARBA00022801"/>
    </source>
</evidence>
<evidence type="ECO:0000259" key="13">
    <source>
        <dbReference type="Pfam" id="PF01035"/>
    </source>
</evidence>
<dbReference type="RefSeq" id="WP_400195423.1">
    <property type="nucleotide sequence ID" value="NZ_CAYAYE010000017.1"/>
</dbReference>
<dbReference type="Pfam" id="PF01035">
    <property type="entry name" value="DNA_binding_1"/>
    <property type="match status" value="1"/>
</dbReference>
<dbReference type="Gene3D" id="1.10.10.10">
    <property type="entry name" value="Winged helix-like DNA-binding domain superfamily/Winged helix DNA-binding domain"/>
    <property type="match status" value="1"/>
</dbReference>
<proteinExistence type="predicted"/>
<dbReference type="GO" id="GO:0032259">
    <property type="term" value="P:methylation"/>
    <property type="evidence" value="ECO:0007669"/>
    <property type="project" value="UniProtKB-KW"/>
</dbReference>
<dbReference type="PANTHER" id="PTHR28511:SF1">
    <property type="entry name" value="ENDONUCLEASE V"/>
    <property type="match status" value="1"/>
</dbReference>
<dbReference type="CDD" id="cd06445">
    <property type="entry name" value="ATase"/>
    <property type="match status" value="1"/>
</dbReference>
<evidence type="ECO:0000256" key="12">
    <source>
        <dbReference type="ARBA" id="ARBA00049348"/>
    </source>
</evidence>
<keyword evidence="4" id="KW-0963">Cytoplasm</keyword>
<comment type="catalytic activity">
    <reaction evidence="1">
        <text>a 4-O-methyl-thymidine in DNA + L-cysteinyl-[protein] = a thymidine in DNA + S-methyl-L-cysteinyl-[protein]</text>
        <dbReference type="Rhea" id="RHEA:53428"/>
        <dbReference type="Rhea" id="RHEA-COMP:10131"/>
        <dbReference type="Rhea" id="RHEA-COMP:10132"/>
        <dbReference type="Rhea" id="RHEA-COMP:13555"/>
        <dbReference type="Rhea" id="RHEA-COMP:13556"/>
        <dbReference type="ChEBI" id="CHEBI:29950"/>
        <dbReference type="ChEBI" id="CHEBI:82612"/>
        <dbReference type="ChEBI" id="CHEBI:137386"/>
        <dbReference type="ChEBI" id="CHEBI:137387"/>
        <dbReference type="EC" id="2.1.1.63"/>
    </reaction>
</comment>
<feature type="domain" description="Methylated-DNA-[protein]-cysteine S-methyltransferase DNA binding" evidence="13">
    <location>
        <begin position="20"/>
        <end position="99"/>
    </location>
</feature>
<evidence type="ECO:0000256" key="9">
    <source>
        <dbReference type="ARBA" id="ARBA00022763"/>
    </source>
</evidence>
<dbReference type="GO" id="GO:0003908">
    <property type="term" value="F:methylated-DNA-[protein]-cysteine S-methyltransferase activity"/>
    <property type="evidence" value="ECO:0007669"/>
    <property type="project" value="UniProtKB-EC"/>
</dbReference>
<keyword evidence="8" id="KW-0255">Endonuclease</keyword>
<evidence type="ECO:0000256" key="5">
    <source>
        <dbReference type="ARBA" id="ARBA00022603"/>
    </source>
</evidence>
<dbReference type="InterPro" id="IPR001497">
    <property type="entry name" value="MethylDNA_cys_MeTrfase_AS"/>
</dbReference>
<evidence type="ECO:0000256" key="4">
    <source>
        <dbReference type="ARBA" id="ARBA00022490"/>
    </source>
</evidence>
<dbReference type="EMBL" id="LVVT01000022">
    <property type="protein sequence ID" value="TQS81587.1"/>
    <property type="molecule type" value="Genomic_DNA"/>
</dbReference>
<dbReference type="Proteomes" id="UP000752814">
    <property type="component" value="Unassembled WGS sequence"/>
</dbReference>
<protein>
    <recommendedName>
        <fullName evidence="13">Methylated-DNA-[protein]-cysteine S-methyltransferase DNA binding domain-containing protein</fullName>
    </recommendedName>
</protein>
<dbReference type="GO" id="GO:0016891">
    <property type="term" value="F:RNA endonuclease activity producing 5'-phosphomonoesters, hydrolytic mechanism"/>
    <property type="evidence" value="ECO:0007669"/>
    <property type="project" value="TreeGrafter"/>
</dbReference>
<dbReference type="InterPro" id="IPR007581">
    <property type="entry name" value="Endonuclease-V"/>
</dbReference>
<dbReference type="NCBIfam" id="TIGR00589">
    <property type="entry name" value="ogt"/>
    <property type="match status" value="1"/>
</dbReference>
<dbReference type="InterPro" id="IPR014048">
    <property type="entry name" value="MethylDNA_cys_MeTrfase_DNA-bd"/>
</dbReference>
<gene>
    <name evidence="14" type="ORF">A3207_04075</name>
</gene>
<evidence type="ECO:0000256" key="11">
    <source>
        <dbReference type="ARBA" id="ARBA00023204"/>
    </source>
</evidence>
<dbReference type="AlphaFoldDB" id="A0A8J8PDA8"/>
<keyword evidence="10" id="KW-0378">Hydrolase</keyword>
<dbReference type="InterPro" id="IPR036217">
    <property type="entry name" value="MethylDNA_cys_MeTrfase_DNAb"/>
</dbReference>
<comment type="subcellular location">
    <subcellularLocation>
        <location evidence="3">Cytoplasm</location>
    </subcellularLocation>
</comment>
<evidence type="ECO:0000313" key="14">
    <source>
        <dbReference type="EMBL" id="TQS81587.1"/>
    </source>
</evidence>
<name>A0A8J8PDA8_9ARCH</name>
<dbReference type="GO" id="GO:0043737">
    <property type="term" value="F:deoxyribonuclease V activity"/>
    <property type="evidence" value="ECO:0007669"/>
    <property type="project" value="UniProtKB-EC"/>
</dbReference>
<keyword evidence="5" id="KW-0489">Methyltransferase</keyword>
<dbReference type="GO" id="GO:0006281">
    <property type="term" value="P:DNA repair"/>
    <property type="evidence" value="ECO:0007669"/>
    <property type="project" value="UniProtKB-KW"/>
</dbReference>
<comment type="catalytic activity">
    <reaction evidence="2">
        <text>Endonucleolytic cleavage at apurinic or apyrimidinic sites to products with a 5'-phosphate.</text>
        <dbReference type="EC" id="3.1.21.7"/>
    </reaction>
</comment>
<accession>A0A8J8PDA8</accession>
<evidence type="ECO:0000256" key="8">
    <source>
        <dbReference type="ARBA" id="ARBA00022759"/>
    </source>
</evidence>
<dbReference type="CDD" id="cd06559">
    <property type="entry name" value="Endonuclease_V"/>
    <property type="match status" value="1"/>
</dbReference>
<evidence type="ECO:0000256" key="7">
    <source>
        <dbReference type="ARBA" id="ARBA00022722"/>
    </source>
</evidence>
<comment type="caution">
    <text evidence="14">The sequence shown here is derived from an EMBL/GenBank/DDBJ whole genome shotgun (WGS) entry which is preliminary data.</text>
</comment>
<evidence type="ECO:0000256" key="3">
    <source>
        <dbReference type="ARBA" id="ARBA00004496"/>
    </source>
</evidence>
<dbReference type="SUPFAM" id="SSF46767">
    <property type="entry name" value="Methylated DNA-protein cysteine methyltransferase, C-terminal domain"/>
    <property type="match status" value="1"/>
</dbReference>
<keyword evidence="11" id="KW-0234">DNA repair</keyword>
<comment type="catalytic activity">
    <reaction evidence="12">
        <text>a 6-O-methyl-2'-deoxyguanosine in DNA + L-cysteinyl-[protein] = S-methyl-L-cysteinyl-[protein] + a 2'-deoxyguanosine in DNA</text>
        <dbReference type="Rhea" id="RHEA:24000"/>
        <dbReference type="Rhea" id="RHEA-COMP:10131"/>
        <dbReference type="Rhea" id="RHEA-COMP:10132"/>
        <dbReference type="Rhea" id="RHEA-COMP:11367"/>
        <dbReference type="Rhea" id="RHEA-COMP:11368"/>
        <dbReference type="ChEBI" id="CHEBI:29950"/>
        <dbReference type="ChEBI" id="CHEBI:82612"/>
        <dbReference type="ChEBI" id="CHEBI:85445"/>
        <dbReference type="ChEBI" id="CHEBI:85448"/>
        <dbReference type="EC" id="2.1.1.63"/>
    </reaction>
</comment>
<dbReference type="PROSITE" id="PS00374">
    <property type="entry name" value="MGMT"/>
    <property type="match status" value="1"/>
</dbReference>